<dbReference type="GeneID" id="28738404"/>
<dbReference type="EMBL" id="LFJN01000004">
    <property type="protein sequence ID" value="KPI43814.1"/>
    <property type="molecule type" value="Genomic_DNA"/>
</dbReference>
<dbReference type="AlphaFoldDB" id="A0A0N1HVI3"/>
<evidence type="ECO:0000313" key="3">
    <source>
        <dbReference type="Proteomes" id="UP000038010"/>
    </source>
</evidence>
<name>A0A0N1HVI3_9EURO</name>
<feature type="compositionally biased region" description="Low complexity" evidence="1">
    <location>
        <begin position="239"/>
        <end position="260"/>
    </location>
</feature>
<reference evidence="2 3" key="1">
    <citation type="submission" date="2015-06" db="EMBL/GenBank/DDBJ databases">
        <title>Draft genome of the ant-associated black yeast Phialophora attae CBS 131958.</title>
        <authorList>
            <person name="Moreno L.F."/>
            <person name="Stielow B.J."/>
            <person name="de Hoog S."/>
            <person name="Vicente V.A."/>
            <person name="Weiss V.A."/>
            <person name="de Vries M."/>
            <person name="Cruz L.M."/>
            <person name="Souza E.M."/>
        </authorList>
    </citation>
    <scope>NUCLEOTIDE SEQUENCE [LARGE SCALE GENOMIC DNA]</scope>
    <source>
        <strain evidence="2 3">CBS 131958</strain>
    </source>
</reference>
<dbReference type="OrthoDB" id="3354680at2759"/>
<organism evidence="2 3">
    <name type="scientific">Cyphellophora attinorum</name>
    <dbReference type="NCBI Taxonomy" id="1664694"/>
    <lineage>
        <taxon>Eukaryota</taxon>
        <taxon>Fungi</taxon>
        <taxon>Dikarya</taxon>
        <taxon>Ascomycota</taxon>
        <taxon>Pezizomycotina</taxon>
        <taxon>Eurotiomycetes</taxon>
        <taxon>Chaetothyriomycetidae</taxon>
        <taxon>Chaetothyriales</taxon>
        <taxon>Cyphellophoraceae</taxon>
        <taxon>Cyphellophora</taxon>
    </lineage>
</organism>
<sequence>MPSPPYLTALRLAAITGTTLAISQFHILPYPRKATTTIPDSLQQSPRYRRQINPFPKQSQAVDSTHSITIPRPRDPRTGQYISDAEVLRRFTLGLWSGWAFTAERLMLVWVAPKRLQVKLGTEIEGPRNDEKELSVEEATTGAHLRSLTDLRRAMPVPVAFSEWSEPSETTSATSLPKPGTILFGAFKVADVHIATTQQQQQPPGLSSSSSSVPGSYIDFIYGAHTSWIRGMHRFEVVPSSRPDSSSSSETAATEAESVTIRFSSSSLKPPPIPTSGKEATIAAVEQPLILGGRSFGPFLAYFHNIYAGYLFADGMREVLRG</sequence>
<comment type="caution">
    <text evidence="2">The sequence shown here is derived from an EMBL/GenBank/DDBJ whole genome shotgun (WGS) entry which is preliminary data.</text>
</comment>
<dbReference type="VEuPathDB" id="FungiDB:AB675_6246"/>
<gene>
    <name evidence="2" type="ORF">AB675_6246</name>
</gene>
<evidence type="ECO:0000256" key="1">
    <source>
        <dbReference type="SAM" id="MobiDB-lite"/>
    </source>
</evidence>
<feature type="region of interest" description="Disordered" evidence="1">
    <location>
        <begin position="239"/>
        <end position="275"/>
    </location>
</feature>
<dbReference type="RefSeq" id="XP_018003777.1">
    <property type="nucleotide sequence ID" value="XM_018146524.1"/>
</dbReference>
<keyword evidence="3" id="KW-1185">Reference proteome</keyword>
<dbReference type="Proteomes" id="UP000038010">
    <property type="component" value="Unassembled WGS sequence"/>
</dbReference>
<proteinExistence type="predicted"/>
<accession>A0A0N1HVI3</accession>
<evidence type="ECO:0000313" key="2">
    <source>
        <dbReference type="EMBL" id="KPI43814.1"/>
    </source>
</evidence>
<protein>
    <submittedName>
        <fullName evidence="2">Uncharacterized protein</fullName>
    </submittedName>
</protein>